<feature type="compositionally biased region" description="Pro residues" evidence="1">
    <location>
        <begin position="414"/>
        <end position="423"/>
    </location>
</feature>
<keyword evidence="2" id="KW-1185">Reference proteome</keyword>
<evidence type="ECO:0000313" key="3">
    <source>
        <dbReference type="RefSeq" id="XP_002738072.1"/>
    </source>
</evidence>
<dbReference type="SMART" id="SM00368">
    <property type="entry name" value="LRR_RI"/>
    <property type="match status" value="6"/>
</dbReference>
<dbReference type="Proteomes" id="UP000694865">
    <property type="component" value="Unplaced"/>
</dbReference>
<gene>
    <name evidence="3" type="primary">LOC100374484</name>
</gene>
<proteinExistence type="predicted"/>
<feature type="compositionally biased region" description="Polar residues" evidence="1">
    <location>
        <begin position="326"/>
        <end position="342"/>
    </location>
</feature>
<feature type="compositionally biased region" description="Polar residues" evidence="1">
    <location>
        <begin position="374"/>
        <end position="389"/>
    </location>
</feature>
<evidence type="ECO:0000256" key="1">
    <source>
        <dbReference type="SAM" id="MobiDB-lite"/>
    </source>
</evidence>
<dbReference type="PANTHER" id="PTHR24113">
    <property type="entry name" value="RAN GTPASE-ACTIVATING PROTEIN 1"/>
    <property type="match status" value="1"/>
</dbReference>
<reference evidence="3" key="1">
    <citation type="submission" date="2025-08" db="UniProtKB">
        <authorList>
            <consortium name="RefSeq"/>
        </authorList>
    </citation>
    <scope>IDENTIFICATION</scope>
    <source>
        <tissue evidence="3">Testes</tissue>
    </source>
</reference>
<dbReference type="InterPro" id="IPR032675">
    <property type="entry name" value="LRR_dom_sf"/>
</dbReference>
<dbReference type="Pfam" id="PF13516">
    <property type="entry name" value="LRR_6"/>
    <property type="match status" value="2"/>
</dbReference>
<dbReference type="InterPro" id="IPR001611">
    <property type="entry name" value="Leu-rich_rpt"/>
</dbReference>
<feature type="region of interest" description="Disordered" evidence="1">
    <location>
        <begin position="254"/>
        <end position="423"/>
    </location>
</feature>
<feature type="compositionally biased region" description="Acidic residues" evidence="1">
    <location>
        <begin position="254"/>
        <end position="275"/>
    </location>
</feature>
<dbReference type="PANTHER" id="PTHR24113:SF15">
    <property type="entry name" value="NACHT DOMAIN-CONTAINING PROTEIN"/>
    <property type="match status" value="1"/>
</dbReference>
<evidence type="ECO:0000313" key="2">
    <source>
        <dbReference type="Proteomes" id="UP000694865"/>
    </source>
</evidence>
<dbReference type="GeneID" id="100374484"/>
<accession>A0ABM0GV99</accession>
<name>A0ABM0GV99_SACKO</name>
<sequence length="423" mass="46791">MLLGTVQIAGETLTSREVGDICESFESQTLRLLSLRGCKIMDRDFKKMMTAFGNCTSIVNMNLNLKVISHVSRTKLLAEALYKNRSLRALFLHGNHIGDEGMEILYDSLSMHPSLVSLDMGDCRLGDKAIRLISNLLPDDGAKPGLKELTLSANPSISPSGWAHFAVALAAGSSIKLLNLDYNNIGDYGSGLLAVAIASSKTLEVIDLEATGVTQQGGEVLLDLVQNYPTPLRELNLTENYITVDVEVEINELLGYDDEESDDDDEDVSDDDEDKKEEKKEEDVKSKFKDDEKTVPKVTAKEKASYSTLRENTAEAFDNYEKEKSTPNNSGEKGNSSTSNNSGDERRSSSHNNNSYRMNSRSSSFSSTLSNNSLMHMSRNTIENRSVSWRSPPVSGEHNFNAFRNTERRKYRPLPVPGKPVKA</sequence>
<feature type="compositionally biased region" description="Low complexity" evidence="1">
    <location>
        <begin position="350"/>
        <end position="373"/>
    </location>
</feature>
<dbReference type="Gene3D" id="3.80.10.10">
    <property type="entry name" value="Ribonuclease Inhibitor"/>
    <property type="match status" value="2"/>
</dbReference>
<dbReference type="SUPFAM" id="SSF52047">
    <property type="entry name" value="RNI-like"/>
    <property type="match status" value="1"/>
</dbReference>
<dbReference type="InterPro" id="IPR027038">
    <property type="entry name" value="RanGap"/>
</dbReference>
<feature type="compositionally biased region" description="Basic and acidic residues" evidence="1">
    <location>
        <begin position="276"/>
        <end position="304"/>
    </location>
</feature>
<protein>
    <submittedName>
        <fullName evidence="3">Leucine-rich repeat-containing protein 73-like</fullName>
    </submittedName>
</protein>
<dbReference type="RefSeq" id="XP_002738072.1">
    <property type="nucleotide sequence ID" value="XM_002738026.1"/>
</dbReference>
<organism evidence="2 3">
    <name type="scientific">Saccoglossus kowalevskii</name>
    <name type="common">Acorn worm</name>
    <dbReference type="NCBI Taxonomy" id="10224"/>
    <lineage>
        <taxon>Eukaryota</taxon>
        <taxon>Metazoa</taxon>
        <taxon>Hemichordata</taxon>
        <taxon>Enteropneusta</taxon>
        <taxon>Harrimaniidae</taxon>
        <taxon>Saccoglossus</taxon>
    </lineage>
</organism>